<keyword evidence="1" id="KW-0418">Kinase</keyword>
<accession>A0A518B4C3</accession>
<dbReference type="EMBL" id="CP036279">
    <property type="protein sequence ID" value="QDU61825.1"/>
    <property type="molecule type" value="Genomic_DNA"/>
</dbReference>
<dbReference type="GO" id="GO:0016301">
    <property type="term" value="F:kinase activity"/>
    <property type="evidence" value="ECO:0007669"/>
    <property type="project" value="UniProtKB-KW"/>
</dbReference>
<name>A0A518B4C3_9BACT</name>
<gene>
    <name evidence="1" type="ORF">Pan216_26900</name>
</gene>
<protein>
    <submittedName>
        <fullName evidence="1">Uridine kinase</fullName>
    </submittedName>
</protein>
<dbReference type="RefSeq" id="WP_419193597.1">
    <property type="nucleotide sequence ID" value="NZ_CP036279.1"/>
</dbReference>
<proteinExistence type="predicted"/>
<dbReference type="Gene3D" id="3.40.50.300">
    <property type="entry name" value="P-loop containing nucleotide triphosphate hydrolases"/>
    <property type="match status" value="1"/>
</dbReference>
<sequence length="220" mass="25040">MATTKVTLPETVDLIHAWRAGVPLGRSLLVAVSGIDGSGKGFVSARLAEHCRGLGHRTAVINIDGWLRLPAERFRDTDPGGHFYRHAIRFDAMFSQLVLPLRDQRSIAVESDFAEETASSYRRERWEFDDIDVILLEGIYLLKSEFREHYDGSIWVECTFETALERAIARGQEGLEEKATIDAYRTIYFPAQERHFRLDHPKDHANALLLNDERLGDSVE</sequence>
<evidence type="ECO:0000313" key="2">
    <source>
        <dbReference type="Proteomes" id="UP000317093"/>
    </source>
</evidence>
<dbReference type="AlphaFoldDB" id="A0A518B4C3"/>
<reference evidence="1 2" key="1">
    <citation type="submission" date="2019-02" db="EMBL/GenBank/DDBJ databases">
        <title>Deep-cultivation of Planctomycetes and their phenomic and genomic characterization uncovers novel biology.</title>
        <authorList>
            <person name="Wiegand S."/>
            <person name="Jogler M."/>
            <person name="Boedeker C."/>
            <person name="Pinto D."/>
            <person name="Vollmers J."/>
            <person name="Rivas-Marin E."/>
            <person name="Kohn T."/>
            <person name="Peeters S.H."/>
            <person name="Heuer A."/>
            <person name="Rast P."/>
            <person name="Oberbeckmann S."/>
            <person name="Bunk B."/>
            <person name="Jeske O."/>
            <person name="Meyerdierks A."/>
            <person name="Storesund J.E."/>
            <person name="Kallscheuer N."/>
            <person name="Luecker S."/>
            <person name="Lage O.M."/>
            <person name="Pohl T."/>
            <person name="Merkel B.J."/>
            <person name="Hornburger P."/>
            <person name="Mueller R.-W."/>
            <person name="Bruemmer F."/>
            <person name="Labrenz M."/>
            <person name="Spormann A.M."/>
            <person name="Op den Camp H."/>
            <person name="Overmann J."/>
            <person name="Amann R."/>
            <person name="Jetten M.S.M."/>
            <person name="Mascher T."/>
            <person name="Medema M.H."/>
            <person name="Devos D.P."/>
            <person name="Kaster A.-K."/>
            <person name="Ovreas L."/>
            <person name="Rohde M."/>
            <person name="Galperin M.Y."/>
            <person name="Jogler C."/>
        </authorList>
    </citation>
    <scope>NUCLEOTIDE SEQUENCE [LARGE SCALE GENOMIC DNA]</scope>
    <source>
        <strain evidence="1 2">Pan216</strain>
    </source>
</reference>
<dbReference type="SUPFAM" id="SSF52540">
    <property type="entry name" value="P-loop containing nucleoside triphosphate hydrolases"/>
    <property type="match status" value="1"/>
</dbReference>
<organism evidence="1 2">
    <name type="scientific">Kolteria novifilia</name>
    <dbReference type="NCBI Taxonomy" id="2527975"/>
    <lineage>
        <taxon>Bacteria</taxon>
        <taxon>Pseudomonadati</taxon>
        <taxon>Planctomycetota</taxon>
        <taxon>Planctomycetia</taxon>
        <taxon>Kolteriales</taxon>
        <taxon>Kolteriaceae</taxon>
        <taxon>Kolteria</taxon>
    </lineage>
</organism>
<keyword evidence="1" id="KW-0808">Transferase</keyword>
<dbReference type="KEGG" id="knv:Pan216_26900"/>
<evidence type="ECO:0000313" key="1">
    <source>
        <dbReference type="EMBL" id="QDU61825.1"/>
    </source>
</evidence>
<dbReference type="InterPro" id="IPR027417">
    <property type="entry name" value="P-loop_NTPase"/>
</dbReference>
<dbReference type="Proteomes" id="UP000317093">
    <property type="component" value="Chromosome"/>
</dbReference>
<keyword evidence="2" id="KW-1185">Reference proteome</keyword>